<evidence type="ECO:0000313" key="6">
    <source>
        <dbReference type="Proteomes" id="UP000019132"/>
    </source>
</evidence>
<dbReference type="InParanoid" id="K3WVC5"/>
<dbReference type="SUPFAM" id="SSF54928">
    <property type="entry name" value="RNA-binding domain, RBD"/>
    <property type="match status" value="1"/>
</dbReference>
<feature type="compositionally biased region" description="Basic and acidic residues" evidence="3">
    <location>
        <begin position="215"/>
        <end position="229"/>
    </location>
</feature>
<dbReference type="PANTHER" id="PTHR45880">
    <property type="entry name" value="RNA-BINDING MOTIF PROTEIN, X-LINKED 2"/>
    <property type="match status" value="1"/>
</dbReference>
<feature type="compositionally biased region" description="Basic residues" evidence="3">
    <location>
        <begin position="176"/>
        <end position="195"/>
    </location>
</feature>
<evidence type="ECO:0000259" key="4">
    <source>
        <dbReference type="PROSITE" id="PS50102"/>
    </source>
</evidence>
<reference evidence="6" key="1">
    <citation type="journal article" date="2010" name="Genome Biol.">
        <title>Genome sequence of the necrotrophic plant pathogen Pythium ultimum reveals original pathogenicity mechanisms and effector repertoire.</title>
        <authorList>
            <person name="Levesque C.A."/>
            <person name="Brouwer H."/>
            <person name="Cano L."/>
            <person name="Hamilton J.P."/>
            <person name="Holt C."/>
            <person name="Huitema E."/>
            <person name="Raffaele S."/>
            <person name="Robideau G.P."/>
            <person name="Thines M."/>
            <person name="Win J."/>
            <person name="Zerillo M.M."/>
            <person name="Beakes G.W."/>
            <person name="Boore J.L."/>
            <person name="Busam D."/>
            <person name="Dumas B."/>
            <person name="Ferriera S."/>
            <person name="Fuerstenberg S.I."/>
            <person name="Gachon C.M."/>
            <person name="Gaulin E."/>
            <person name="Govers F."/>
            <person name="Grenville-Briggs L."/>
            <person name="Horner N."/>
            <person name="Hostetler J."/>
            <person name="Jiang R.H."/>
            <person name="Johnson J."/>
            <person name="Krajaejun T."/>
            <person name="Lin H."/>
            <person name="Meijer H.J."/>
            <person name="Moore B."/>
            <person name="Morris P."/>
            <person name="Phuntmart V."/>
            <person name="Puiu D."/>
            <person name="Shetty J."/>
            <person name="Stajich J.E."/>
            <person name="Tripathy S."/>
            <person name="Wawra S."/>
            <person name="van West P."/>
            <person name="Whitty B.R."/>
            <person name="Coutinho P.M."/>
            <person name="Henrissat B."/>
            <person name="Martin F."/>
            <person name="Thomas P.D."/>
            <person name="Tyler B.M."/>
            <person name="De Vries R.P."/>
            <person name="Kamoun S."/>
            <person name="Yandell M."/>
            <person name="Tisserat N."/>
            <person name="Buell C.R."/>
        </authorList>
    </citation>
    <scope>NUCLEOTIDE SEQUENCE</scope>
    <source>
        <strain evidence="6">DAOM:BR144</strain>
    </source>
</reference>
<dbReference type="EMBL" id="GL376599">
    <property type="status" value="NOT_ANNOTATED_CDS"/>
    <property type="molecule type" value="Genomic_DNA"/>
</dbReference>
<feature type="region of interest" description="Disordered" evidence="3">
    <location>
        <begin position="121"/>
        <end position="151"/>
    </location>
</feature>
<evidence type="ECO:0000256" key="2">
    <source>
        <dbReference type="PROSITE-ProRule" id="PRU00176"/>
    </source>
</evidence>
<reference evidence="5" key="3">
    <citation type="submission" date="2015-02" db="UniProtKB">
        <authorList>
            <consortium name="EnsemblProtists"/>
        </authorList>
    </citation>
    <scope>IDENTIFICATION</scope>
    <source>
        <strain evidence="5">DAOM BR144</strain>
    </source>
</reference>
<evidence type="ECO:0000313" key="5">
    <source>
        <dbReference type="EnsemblProtists" id="PYU1_T008923"/>
    </source>
</evidence>
<feature type="domain" description="RRM" evidence="4">
    <location>
        <begin position="33"/>
        <end position="111"/>
    </location>
</feature>
<dbReference type="GO" id="GO:0000398">
    <property type="term" value="P:mRNA splicing, via spliceosome"/>
    <property type="evidence" value="ECO:0007669"/>
    <property type="project" value="InterPro"/>
</dbReference>
<protein>
    <recommendedName>
        <fullName evidence="4">RRM domain-containing protein</fullName>
    </recommendedName>
</protein>
<dbReference type="CDD" id="cd12411">
    <property type="entry name" value="RRM_ist3_like"/>
    <property type="match status" value="1"/>
</dbReference>
<dbReference type="Proteomes" id="UP000019132">
    <property type="component" value="Unassembled WGS sequence"/>
</dbReference>
<dbReference type="PANTHER" id="PTHR45880:SF1">
    <property type="entry name" value="RNA-BINDING MOTIF PROTEIN, X-LINKED 2"/>
    <property type="match status" value="1"/>
</dbReference>
<dbReference type="FunFam" id="3.30.70.330:FF:000218">
    <property type="entry name" value="RNA-binding motif protein, X-linked 2"/>
    <property type="match status" value="1"/>
</dbReference>
<dbReference type="OMA" id="QPSATGW"/>
<feature type="region of interest" description="Disordered" evidence="3">
    <location>
        <begin position="163"/>
        <end position="289"/>
    </location>
</feature>
<dbReference type="EnsemblProtists" id="PYU1_T008923">
    <property type="protein sequence ID" value="PYU1_T008923"/>
    <property type="gene ID" value="PYU1_G008905"/>
</dbReference>
<dbReference type="Pfam" id="PF00076">
    <property type="entry name" value="RRM_1"/>
    <property type="match status" value="1"/>
</dbReference>
<dbReference type="GO" id="GO:0003723">
    <property type="term" value="F:RNA binding"/>
    <property type="evidence" value="ECO:0007669"/>
    <property type="project" value="UniProtKB-UniRule"/>
</dbReference>
<organism evidence="5 6">
    <name type="scientific">Globisporangium ultimum (strain ATCC 200006 / CBS 805.95 / DAOM BR144)</name>
    <name type="common">Pythium ultimum</name>
    <dbReference type="NCBI Taxonomy" id="431595"/>
    <lineage>
        <taxon>Eukaryota</taxon>
        <taxon>Sar</taxon>
        <taxon>Stramenopiles</taxon>
        <taxon>Oomycota</taxon>
        <taxon>Peronosporomycetes</taxon>
        <taxon>Pythiales</taxon>
        <taxon>Pythiaceae</taxon>
        <taxon>Globisporangium</taxon>
    </lineage>
</organism>
<dbReference type="GO" id="GO:0005654">
    <property type="term" value="C:nucleoplasm"/>
    <property type="evidence" value="ECO:0007669"/>
    <property type="project" value="UniProtKB-ARBA"/>
</dbReference>
<dbReference type="InterPro" id="IPR045844">
    <property type="entry name" value="RRM_Ist3-like"/>
</dbReference>
<dbReference type="InterPro" id="IPR012677">
    <property type="entry name" value="Nucleotide-bd_a/b_plait_sf"/>
</dbReference>
<dbReference type="InterPro" id="IPR000504">
    <property type="entry name" value="RRM_dom"/>
</dbReference>
<dbReference type="InterPro" id="IPR051847">
    <property type="entry name" value="RNA_proc/Spliceosome_comp"/>
</dbReference>
<dbReference type="eggNOG" id="KOG0126">
    <property type="taxonomic scope" value="Eukaryota"/>
</dbReference>
<name>K3WVC5_GLOUD</name>
<dbReference type="AlphaFoldDB" id="K3WVC5"/>
<dbReference type="PROSITE" id="PS50102">
    <property type="entry name" value="RRM"/>
    <property type="match status" value="1"/>
</dbReference>
<accession>K3WVC5</accession>
<sequence>MNVIAEIHRINERELELGVPYEGSWHQKYKDSAWVYVGGLPFELSEGDVLCVLSQFGEIEDLNLVRDAKTGKSKGFAFVKYEDQRSTVLAVDNMNGARILERIIRVDHVLKYKLPKEIQDREDAKEQAALSSDDDAAKPKQRGLPGHAYEGKELDGKYDIAHGHNVFAAPQETKKERKKRRKEEKKSKKQAKKVRKIEEKQAKLFAEIQQKRKAQREQELLQQQRQHDDDAGDAPVAEASASGWRGRLEPNVPRANARRPDGRGGAGARDRNDGDSARDASYGGLKRTR</sequence>
<feature type="compositionally biased region" description="Basic and acidic residues" evidence="3">
    <location>
        <begin position="258"/>
        <end position="278"/>
    </location>
</feature>
<dbReference type="Gene3D" id="3.30.70.330">
    <property type="match status" value="1"/>
</dbReference>
<dbReference type="SMART" id="SM00360">
    <property type="entry name" value="RRM"/>
    <property type="match status" value="1"/>
</dbReference>
<dbReference type="GO" id="GO:0005686">
    <property type="term" value="C:U2 snRNP"/>
    <property type="evidence" value="ECO:0007669"/>
    <property type="project" value="TreeGrafter"/>
</dbReference>
<dbReference type="InterPro" id="IPR035979">
    <property type="entry name" value="RBD_domain_sf"/>
</dbReference>
<keyword evidence="6" id="KW-1185">Reference proteome</keyword>
<dbReference type="STRING" id="431595.K3WVC5"/>
<dbReference type="HOGENOM" id="CLU_045495_3_2_1"/>
<proteinExistence type="predicted"/>
<dbReference type="GO" id="GO:0071011">
    <property type="term" value="C:precatalytic spliceosome"/>
    <property type="evidence" value="ECO:0007669"/>
    <property type="project" value="TreeGrafter"/>
</dbReference>
<dbReference type="GO" id="GO:0071013">
    <property type="term" value="C:catalytic step 2 spliceosome"/>
    <property type="evidence" value="ECO:0007669"/>
    <property type="project" value="TreeGrafter"/>
</dbReference>
<dbReference type="VEuPathDB" id="FungiDB:PYU1_G008905"/>
<reference evidence="6" key="2">
    <citation type="submission" date="2010-04" db="EMBL/GenBank/DDBJ databases">
        <authorList>
            <person name="Buell R."/>
            <person name="Hamilton J."/>
            <person name="Hostetler J."/>
        </authorList>
    </citation>
    <scope>NUCLEOTIDE SEQUENCE [LARGE SCALE GENOMIC DNA]</scope>
    <source>
        <strain evidence="6">DAOM:BR144</strain>
    </source>
</reference>
<evidence type="ECO:0000256" key="1">
    <source>
        <dbReference type="ARBA" id="ARBA00022884"/>
    </source>
</evidence>
<evidence type="ECO:0000256" key="3">
    <source>
        <dbReference type="SAM" id="MobiDB-lite"/>
    </source>
</evidence>
<keyword evidence="1 2" id="KW-0694">RNA-binding</keyword>